<keyword evidence="6" id="KW-0333">Golgi apparatus</keyword>
<keyword evidence="7" id="KW-0472">Membrane</keyword>
<feature type="domain" description="Trichome birefringence-like C-terminal" evidence="8">
    <location>
        <begin position="117"/>
        <end position="241"/>
    </location>
</feature>
<dbReference type="Pfam" id="PF13839">
    <property type="entry name" value="PC-Esterase"/>
    <property type="match status" value="2"/>
</dbReference>
<evidence type="ECO:0000256" key="4">
    <source>
        <dbReference type="ARBA" id="ARBA00022968"/>
    </source>
</evidence>
<keyword evidence="3" id="KW-0812">Transmembrane</keyword>
<dbReference type="PANTHER" id="PTHR32285:SF23">
    <property type="entry name" value="PROTEIN TRICHOME BIREFRINGENCE-LIKE 12"/>
    <property type="match status" value="1"/>
</dbReference>
<dbReference type="Proteomes" id="UP001412067">
    <property type="component" value="Unassembled WGS sequence"/>
</dbReference>
<evidence type="ECO:0008006" key="12">
    <source>
        <dbReference type="Google" id="ProtNLM"/>
    </source>
</evidence>
<accession>A0ABR2LY74</accession>
<evidence type="ECO:0000256" key="6">
    <source>
        <dbReference type="ARBA" id="ARBA00023034"/>
    </source>
</evidence>
<evidence type="ECO:0000256" key="1">
    <source>
        <dbReference type="ARBA" id="ARBA00004323"/>
    </source>
</evidence>
<keyword evidence="5" id="KW-1133">Transmembrane helix</keyword>
<dbReference type="Pfam" id="PF14416">
    <property type="entry name" value="PMR5N"/>
    <property type="match status" value="1"/>
</dbReference>
<evidence type="ECO:0000256" key="2">
    <source>
        <dbReference type="ARBA" id="ARBA00007727"/>
    </source>
</evidence>
<dbReference type="EMBL" id="JBBWWR010000013">
    <property type="protein sequence ID" value="KAK8955161.1"/>
    <property type="molecule type" value="Genomic_DNA"/>
</dbReference>
<name>A0ABR2LY74_9ASPA</name>
<evidence type="ECO:0000256" key="5">
    <source>
        <dbReference type="ARBA" id="ARBA00022989"/>
    </source>
</evidence>
<keyword evidence="4" id="KW-0735">Signal-anchor</keyword>
<organism evidence="10 11">
    <name type="scientific">Platanthera guangdongensis</name>
    <dbReference type="NCBI Taxonomy" id="2320717"/>
    <lineage>
        <taxon>Eukaryota</taxon>
        <taxon>Viridiplantae</taxon>
        <taxon>Streptophyta</taxon>
        <taxon>Embryophyta</taxon>
        <taxon>Tracheophyta</taxon>
        <taxon>Spermatophyta</taxon>
        <taxon>Magnoliopsida</taxon>
        <taxon>Liliopsida</taxon>
        <taxon>Asparagales</taxon>
        <taxon>Orchidaceae</taxon>
        <taxon>Orchidoideae</taxon>
        <taxon>Orchideae</taxon>
        <taxon>Orchidinae</taxon>
        <taxon>Platanthera</taxon>
    </lineage>
</organism>
<reference evidence="10 11" key="1">
    <citation type="journal article" date="2022" name="Nat. Plants">
        <title>Genomes of leafy and leafless Platanthera orchids illuminate the evolution of mycoheterotrophy.</title>
        <authorList>
            <person name="Li M.H."/>
            <person name="Liu K.W."/>
            <person name="Li Z."/>
            <person name="Lu H.C."/>
            <person name="Ye Q.L."/>
            <person name="Zhang D."/>
            <person name="Wang J.Y."/>
            <person name="Li Y.F."/>
            <person name="Zhong Z.M."/>
            <person name="Liu X."/>
            <person name="Yu X."/>
            <person name="Liu D.K."/>
            <person name="Tu X.D."/>
            <person name="Liu B."/>
            <person name="Hao Y."/>
            <person name="Liao X.Y."/>
            <person name="Jiang Y.T."/>
            <person name="Sun W.H."/>
            <person name="Chen J."/>
            <person name="Chen Y.Q."/>
            <person name="Ai Y."/>
            <person name="Zhai J.W."/>
            <person name="Wu S.S."/>
            <person name="Zhou Z."/>
            <person name="Hsiao Y.Y."/>
            <person name="Wu W.L."/>
            <person name="Chen Y.Y."/>
            <person name="Lin Y.F."/>
            <person name="Hsu J.L."/>
            <person name="Li C.Y."/>
            <person name="Wang Z.W."/>
            <person name="Zhao X."/>
            <person name="Zhong W.Y."/>
            <person name="Ma X.K."/>
            <person name="Ma L."/>
            <person name="Huang J."/>
            <person name="Chen G.Z."/>
            <person name="Huang M.Z."/>
            <person name="Huang L."/>
            <person name="Peng D.H."/>
            <person name="Luo Y.B."/>
            <person name="Zou S.Q."/>
            <person name="Chen S.P."/>
            <person name="Lan S."/>
            <person name="Tsai W.C."/>
            <person name="Van de Peer Y."/>
            <person name="Liu Z.J."/>
        </authorList>
    </citation>
    <scope>NUCLEOTIDE SEQUENCE [LARGE SCALE GENOMIC DNA]</scope>
    <source>
        <strain evidence="10">Lor288</strain>
    </source>
</reference>
<feature type="domain" description="Trichome birefringence-like N-terminal" evidence="9">
    <location>
        <begin position="58"/>
        <end position="113"/>
    </location>
</feature>
<evidence type="ECO:0000313" key="10">
    <source>
        <dbReference type="EMBL" id="KAK8955161.1"/>
    </source>
</evidence>
<sequence length="526" mass="58813">MARVFHPTTKLIPSIPVLLTLATLILFSTLSLLFPASRSPVPPPLSNTRLPCRGATADLIHGFWIRDSGQGNHRSPLYDASCPFHRNAWNCLRNGRDNMDAINSWVWIPQGCDGLPLSRIDPAAFVSAMRGRRIGFVGDSLNENFIVALLCTLRSADPGARKWKRKGAWRGGYFPKFDLTVAYHRSVLLAKYTWQPVEQFDLPNKNRLKGFYKVDVDIPADDWANITKFYDVLVFNTGHWRCGAQSQVCDWSGGCGMEVAGRTNGTGLKSKEIRGGEHKNCVWKRPAGVGGSMDCNGAVAELHGDVETGVTKVDDLSSAARVTGWWGPDKFPVETPLVFYKDGNPIFPSLGILDGLEVVLQHMISYINKQVPKKTIKIWRSQSPRHFYGGEWNQNGSCLLNEPLKLEEAIHPCISFEIASSNFWSRLVTNCLLQLDSWFDIRNGGINKEAREVNLRIERALADTDIKFLDLTHLSEFRADAHPAIWLGKKDAVAIWGQDCMHWCLPGLPDTWVDILSALILQSFEA</sequence>
<comment type="caution">
    <text evidence="10">The sequence shown here is derived from an EMBL/GenBank/DDBJ whole genome shotgun (WGS) entry which is preliminary data.</text>
</comment>
<evidence type="ECO:0000259" key="8">
    <source>
        <dbReference type="Pfam" id="PF13839"/>
    </source>
</evidence>
<proteinExistence type="inferred from homology"/>
<dbReference type="InterPro" id="IPR029962">
    <property type="entry name" value="TBL"/>
</dbReference>
<comment type="subcellular location">
    <subcellularLocation>
        <location evidence="1">Golgi apparatus membrane</location>
        <topology evidence="1">Single-pass type II membrane protein</topology>
    </subcellularLocation>
</comment>
<evidence type="ECO:0000256" key="7">
    <source>
        <dbReference type="ARBA" id="ARBA00023136"/>
    </source>
</evidence>
<dbReference type="PANTHER" id="PTHR32285">
    <property type="entry name" value="PROTEIN TRICHOME BIREFRINGENCE-LIKE 9-RELATED"/>
    <property type="match status" value="1"/>
</dbReference>
<protein>
    <recommendedName>
        <fullName evidence="12">Trichome birefringence-like N-terminal domain-containing protein</fullName>
    </recommendedName>
</protein>
<keyword evidence="11" id="KW-1185">Reference proteome</keyword>
<evidence type="ECO:0000313" key="11">
    <source>
        <dbReference type="Proteomes" id="UP001412067"/>
    </source>
</evidence>
<dbReference type="InterPro" id="IPR025846">
    <property type="entry name" value="TBL_N"/>
</dbReference>
<comment type="similarity">
    <text evidence="2">Belongs to the PC-esterase family. TBL subfamily.</text>
</comment>
<evidence type="ECO:0000256" key="3">
    <source>
        <dbReference type="ARBA" id="ARBA00022692"/>
    </source>
</evidence>
<evidence type="ECO:0000259" key="9">
    <source>
        <dbReference type="Pfam" id="PF14416"/>
    </source>
</evidence>
<dbReference type="InterPro" id="IPR026057">
    <property type="entry name" value="TBL_C"/>
</dbReference>
<feature type="domain" description="Trichome birefringence-like C-terminal" evidence="8">
    <location>
        <begin position="324"/>
        <end position="518"/>
    </location>
</feature>
<gene>
    <name evidence="10" type="ORF">KSP40_PGU008895</name>
</gene>